<keyword evidence="3" id="KW-0238">DNA-binding</keyword>
<dbReference type="EMBL" id="NMTW01000034">
    <property type="protein sequence ID" value="PDX75670.1"/>
    <property type="molecule type" value="Genomic_DNA"/>
</dbReference>
<dbReference type="InterPro" id="IPR052021">
    <property type="entry name" value="Type-I_RS_S_subunit"/>
</dbReference>
<feature type="domain" description="Type I restriction modification DNA specificity" evidence="4">
    <location>
        <begin position="67"/>
        <end position="178"/>
    </location>
</feature>
<proteinExistence type="inferred from homology"/>
<sequence length="213" mass="23717">MRTFATHPEYRDEQSDWFSHPLGKSLSRVAMGPFGSNIKTDCFVDHGVPVLNGDNISGYLLSERSFRYVEDEKASQLKNSIAVSGDIVITHRGTLGQVALVPDKTKFDRYVISQSQFLLTCDQCALLPEYVLFYFHTDAGRRKLLANDNTTGVPSIAKPTSYIKALHIPIPPIELQQNWAVLVRATLAAVADNNLEMEKLTDFAQTLLSGLSR</sequence>
<evidence type="ECO:0000256" key="2">
    <source>
        <dbReference type="ARBA" id="ARBA00022747"/>
    </source>
</evidence>
<comment type="similarity">
    <text evidence="1">Belongs to the type-I restriction system S methylase family.</text>
</comment>
<protein>
    <recommendedName>
        <fullName evidence="4">Type I restriction modification DNA specificity domain-containing protein</fullName>
    </recommendedName>
</protein>
<dbReference type="PANTHER" id="PTHR30408:SF12">
    <property type="entry name" value="TYPE I RESTRICTION ENZYME MJAVIII SPECIFICITY SUBUNIT"/>
    <property type="match status" value="1"/>
</dbReference>
<dbReference type="Gene3D" id="3.90.220.20">
    <property type="entry name" value="DNA methylase specificity domains"/>
    <property type="match status" value="1"/>
</dbReference>
<dbReference type="Proteomes" id="UP000220157">
    <property type="component" value="Unassembled WGS sequence"/>
</dbReference>
<dbReference type="InterPro" id="IPR044946">
    <property type="entry name" value="Restrct_endonuc_typeI_TRD_sf"/>
</dbReference>
<dbReference type="AlphaFoldDB" id="A0A2A7A944"/>
<dbReference type="Pfam" id="PF01420">
    <property type="entry name" value="Methylase_S"/>
    <property type="match status" value="1"/>
</dbReference>
<evidence type="ECO:0000259" key="4">
    <source>
        <dbReference type="Pfam" id="PF01420"/>
    </source>
</evidence>
<name>A0A2A7A944_9FIRM</name>
<evidence type="ECO:0000256" key="3">
    <source>
        <dbReference type="ARBA" id="ARBA00023125"/>
    </source>
</evidence>
<dbReference type="PANTHER" id="PTHR30408">
    <property type="entry name" value="TYPE-1 RESTRICTION ENZYME ECOKI SPECIFICITY PROTEIN"/>
    <property type="match status" value="1"/>
</dbReference>
<dbReference type="SUPFAM" id="SSF116734">
    <property type="entry name" value="DNA methylase specificity domain"/>
    <property type="match status" value="1"/>
</dbReference>
<comment type="caution">
    <text evidence="5">The sequence shown here is derived from an EMBL/GenBank/DDBJ whole genome shotgun (WGS) entry which is preliminary data.</text>
</comment>
<evidence type="ECO:0000256" key="1">
    <source>
        <dbReference type="ARBA" id="ARBA00010923"/>
    </source>
</evidence>
<gene>
    <name evidence="5" type="ORF">CGS56_07870</name>
</gene>
<keyword evidence="2" id="KW-0680">Restriction system</keyword>
<dbReference type="InterPro" id="IPR000055">
    <property type="entry name" value="Restrct_endonuc_typeI_TRD"/>
</dbReference>
<dbReference type="GO" id="GO:0003677">
    <property type="term" value="F:DNA binding"/>
    <property type="evidence" value="ECO:0007669"/>
    <property type="project" value="UniProtKB-KW"/>
</dbReference>
<evidence type="ECO:0000313" key="6">
    <source>
        <dbReference type="Proteomes" id="UP000220157"/>
    </source>
</evidence>
<accession>A0A2A7A944</accession>
<dbReference type="GO" id="GO:0009307">
    <property type="term" value="P:DNA restriction-modification system"/>
    <property type="evidence" value="ECO:0007669"/>
    <property type="project" value="UniProtKB-KW"/>
</dbReference>
<dbReference type="RefSeq" id="WP_097785461.1">
    <property type="nucleotide sequence ID" value="NZ_NMTY01000016.1"/>
</dbReference>
<evidence type="ECO:0000313" key="5">
    <source>
        <dbReference type="EMBL" id="PDX75670.1"/>
    </source>
</evidence>
<organism evidence="5 6">
    <name type="scientific">Faecalibacterium prausnitzii</name>
    <dbReference type="NCBI Taxonomy" id="853"/>
    <lineage>
        <taxon>Bacteria</taxon>
        <taxon>Bacillati</taxon>
        <taxon>Bacillota</taxon>
        <taxon>Clostridia</taxon>
        <taxon>Eubacteriales</taxon>
        <taxon>Oscillospiraceae</taxon>
        <taxon>Faecalibacterium</taxon>
    </lineage>
</organism>
<reference evidence="5 6" key="1">
    <citation type="journal article" date="2017" name="Front. Microbiol.">
        <title>New Insights into the Diversity of the Genus Faecalibacterium.</title>
        <authorList>
            <person name="Benevides L."/>
            <person name="Burman S."/>
            <person name="Martin R."/>
            <person name="Robert V."/>
            <person name="Thomas M."/>
            <person name="Miquel S."/>
            <person name="Chain F."/>
            <person name="Sokol H."/>
            <person name="Bermudez-Humaran L.G."/>
            <person name="Morrison M."/>
            <person name="Langella P."/>
            <person name="Azevedo V.A."/>
            <person name="Chatel J.M."/>
            <person name="Soares S."/>
        </authorList>
    </citation>
    <scope>NUCLEOTIDE SEQUENCE [LARGE SCALE GENOMIC DNA]</scope>
    <source>
        <strain evidence="5 6">CNCM I 4573</strain>
    </source>
</reference>